<feature type="transmembrane region" description="Helical" evidence="2">
    <location>
        <begin position="772"/>
        <end position="792"/>
    </location>
</feature>
<dbReference type="RefSeq" id="WP_379513343.1">
    <property type="nucleotide sequence ID" value="NZ_JBHSPA010000011.1"/>
</dbReference>
<evidence type="ECO:0000256" key="3">
    <source>
        <dbReference type="SAM" id="SignalP"/>
    </source>
</evidence>
<sequence length="1067" mass="113496">MRLRILRYAMAVLLLGAPIAVAAPADAAAVTLDPLWGQNGVLVKAAFPGMACPEGYAVRWDQRDVNTLEPRDSNAARFQVPLDDRAYGSHLVTLECPKRKISGERTFMLVDAASDLSMTEAGAKLELHGSGYFCLNDRFLPVHLSLDWASSSSKLAEVTADEKGNFTQTVVVPPVSPGHDAITVSATCGTETTSTVAKTPVHVIGLTATPEKAHAGERVRIEGAGFDCDPGEGYAGAMHVTWDGMPWQEARADADGHLSATLTTPADASAQKHTVGAYCDILPRQSTTAQILVQMREKPSMTASPTQGQVSTWVRVTGSGFPCASATLRWEGDPARWPVEVRKGTFSRAITVPIDSRYGDRRITGECEGTTVSRLFLVRARTPSLDVVPTNPLAGTEVTVSGSRFDCGEGSGLPGPVTITLGSRTADAEADGSGAFHQRMPATATATAASGPVAVAARCRNAPDRAAQTSLTVRPPAPRDSASPPAPGDSASPPASRDPKPTTVPSTPTRTSPQNSTPERTATPPQESGPPAIELMWDRGQPGAPLPVSGTGFGCRDVQVLWDGGVVTSAPVHDERFLRDLRVPATASSGSHVITARCTSAPSIAAGAVFTAYTPPRAPQLTLSPRVGPGRTTATAVGRGYPIGCTTSVLRFDGNPVPLRGDDRSMLGGDFEVPLGAAVGEHEVELACQATATAKFQIPAVWPRSLLAASIRAPDEISFRLVVILGSLLICGLILLLLGFPAEIVNKSYEQGTNLLRHVTALARIRETMAGLPAWVQFAAFSVISAGLLTFVGPAGERDLQTAFGLLVAVVLTTLTYTLVNEALMRWSTKRAGRFRVLPGALVLATACALISRWLGLYPGYVYGLITVFVCLRRNGEPAERGDDKDRGRAVLVAAVATLALSFMAWFAWMPFDEAADRGSTHTPTLLTDSALAAVFTMGVQSVLFGLVPMCFLDGYQLTQWSRRVWAVVIAVAVFAFVHVVYADQAEKAMLLDWPAVGTMFALFLTAAVLSLLFWAYVRGREKVGEKARARPSARRRRPPASPSRLALARQSGPRRRRSGDAGEYRQ</sequence>
<feature type="compositionally biased region" description="Polar residues" evidence="1">
    <location>
        <begin position="514"/>
        <end position="526"/>
    </location>
</feature>
<keyword evidence="3" id="KW-0732">Signal</keyword>
<feature type="region of interest" description="Disordered" evidence="1">
    <location>
        <begin position="1027"/>
        <end position="1067"/>
    </location>
</feature>
<feature type="transmembrane region" description="Helical" evidence="2">
    <location>
        <begin position="837"/>
        <end position="855"/>
    </location>
</feature>
<feature type="transmembrane region" description="Helical" evidence="2">
    <location>
        <begin position="804"/>
        <end position="825"/>
    </location>
</feature>
<feature type="chain" id="PRO_5046596339" evidence="3">
    <location>
        <begin position="23"/>
        <end position="1067"/>
    </location>
</feature>
<dbReference type="NCBIfam" id="NF041501">
    <property type="entry name" value="cola_mem"/>
    <property type="match status" value="1"/>
</dbReference>
<feature type="compositionally biased region" description="Basic residues" evidence="1">
    <location>
        <begin position="1030"/>
        <end position="1039"/>
    </location>
</feature>
<feature type="region of interest" description="Disordered" evidence="1">
    <location>
        <begin position="465"/>
        <end position="550"/>
    </location>
</feature>
<feature type="transmembrane region" description="Helical" evidence="2">
    <location>
        <begin position="861"/>
        <end position="876"/>
    </location>
</feature>
<feature type="transmembrane region" description="Helical" evidence="2">
    <location>
        <begin position="888"/>
        <end position="910"/>
    </location>
</feature>
<name>A0ABW1CEL6_9ACTN</name>
<accession>A0ABW1CEL6</accession>
<reference evidence="5" key="1">
    <citation type="journal article" date="2019" name="Int. J. Syst. Evol. Microbiol.">
        <title>The Global Catalogue of Microorganisms (GCM) 10K type strain sequencing project: providing services to taxonomists for standard genome sequencing and annotation.</title>
        <authorList>
            <consortium name="The Broad Institute Genomics Platform"/>
            <consortium name="The Broad Institute Genome Sequencing Center for Infectious Disease"/>
            <person name="Wu L."/>
            <person name="Ma J."/>
        </authorList>
    </citation>
    <scope>NUCLEOTIDE SEQUENCE [LARGE SCALE GENOMIC DNA]</scope>
    <source>
        <strain evidence="5">CCUG 53903</strain>
    </source>
</reference>
<dbReference type="InterPro" id="IPR048104">
    <property type="entry name" value="Cola_memb_dom"/>
</dbReference>
<feature type="transmembrane region" description="Helical" evidence="2">
    <location>
        <begin position="717"/>
        <end position="740"/>
    </location>
</feature>
<keyword evidence="5" id="KW-1185">Reference proteome</keyword>
<keyword evidence="2" id="KW-0812">Transmembrane</keyword>
<keyword evidence="2" id="KW-1133">Transmembrane helix</keyword>
<feature type="transmembrane region" description="Helical" evidence="2">
    <location>
        <begin position="965"/>
        <end position="982"/>
    </location>
</feature>
<proteinExistence type="predicted"/>
<feature type="transmembrane region" description="Helical" evidence="2">
    <location>
        <begin position="930"/>
        <end position="953"/>
    </location>
</feature>
<evidence type="ECO:0000313" key="5">
    <source>
        <dbReference type="Proteomes" id="UP001596058"/>
    </source>
</evidence>
<evidence type="ECO:0000313" key="4">
    <source>
        <dbReference type="EMBL" id="MFC5823812.1"/>
    </source>
</evidence>
<comment type="caution">
    <text evidence="4">The sequence shown here is derived from an EMBL/GenBank/DDBJ whole genome shotgun (WGS) entry which is preliminary data.</text>
</comment>
<keyword evidence="2" id="KW-0472">Membrane</keyword>
<dbReference type="Proteomes" id="UP001596058">
    <property type="component" value="Unassembled WGS sequence"/>
</dbReference>
<protein>
    <submittedName>
        <fullName evidence="4">FGLLP motif-containing membrane protein</fullName>
    </submittedName>
</protein>
<feature type="transmembrane region" description="Helical" evidence="2">
    <location>
        <begin position="994"/>
        <end position="1018"/>
    </location>
</feature>
<dbReference type="EMBL" id="JBHSPA010000011">
    <property type="protein sequence ID" value="MFC5823812.1"/>
    <property type="molecule type" value="Genomic_DNA"/>
</dbReference>
<evidence type="ECO:0000256" key="2">
    <source>
        <dbReference type="SAM" id="Phobius"/>
    </source>
</evidence>
<feature type="signal peptide" evidence="3">
    <location>
        <begin position="1"/>
        <end position="22"/>
    </location>
</feature>
<gene>
    <name evidence="4" type="ORF">ACFPZ3_08135</name>
</gene>
<feature type="compositionally biased region" description="Low complexity" evidence="1">
    <location>
        <begin position="479"/>
        <end position="513"/>
    </location>
</feature>
<evidence type="ECO:0000256" key="1">
    <source>
        <dbReference type="SAM" id="MobiDB-lite"/>
    </source>
</evidence>
<organism evidence="4 5">
    <name type="scientific">Nonomuraea insulae</name>
    <dbReference type="NCBI Taxonomy" id="1616787"/>
    <lineage>
        <taxon>Bacteria</taxon>
        <taxon>Bacillati</taxon>
        <taxon>Actinomycetota</taxon>
        <taxon>Actinomycetes</taxon>
        <taxon>Streptosporangiales</taxon>
        <taxon>Streptosporangiaceae</taxon>
        <taxon>Nonomuraea</taxon>
    </lineage>
</organism>